<feature type="region of interest" description="Disordered" evidence="11">
    <location>
        <begin position="223"/>
        <end position="244"/>
    </location>
</feature>
<feature type="transmembrane region" description="Helical" evidence="12">
    <location>
        <begin position="6"/>
        <end position="29"/>
    </location>
</feature>
<dbReference type="PANTHER" id="PTHR24282">
    <property type="entry name" value="CYTOCHROME P450 FAMILY MEMBER"/>
    <property type="match status" value="1"/>
</dbReference>
<evidence type="ECO:0000256" key="12">
    <source>
        <dbReference type="SAM" id="Phobius"/>
    </source>
</evidence>
<keyword evidence="3" id="KW-0349">Heme</keyword>
<evidence type="ECO:0000256" key="8">
    <source>
        <dbReference type="ARBA" id="ARBA00023004"/>
    </source>
</evidence>
<evidence type="ECO:0000313" key="13">
    <source>
        <dbReference type="EMBL" id="KAL3639426.1"/>
    </source>
</evidence>
<dbReference type="InterPro" id="IPR001128">
    <property type="entry name" value="Cyt_P450"/>
</dbReference>
<dbReference type="Pfam" id="PF00067">
    <property type="entry name" value="p450"/>
    <property type="match status" value="1"/>
</dbReference>
<evidence type="ECO:0008006" key="15">
    <source>
        <dbReference type="Google" id="ProtNLM"/>
    </source>
</evidence>
<evidence type="ECO:0000256" key="5">
    <source>
        <dbReference type="ARBA" id="ARBA00022723"/>
    </source>
</evidence>
<comment type="subcellular location">
    <subcellularLocation>
        <location evidence="1">Membrane</location>
    </subcellularLocation>
</comment>
<keyword evidence="7" id="KW-0560">Oxidoreductase</keyword>
<evidence type="ECO:0000313" key="14">
    <source>
        <dbReference type="Proteomes" id="UP001632038"/>
    </source>
</evidence>
<evidence type="ECO:0000256" key="2">
    <source>
        <dbReference type="ARBA" id="ARBA00010617"/>
    </source>
</evidence>
<dbReference type="Proteomes" id="UP001632038">
    <property type="component" value="Unassembled WGS sequence"/>
</dbReference>
<keyword evidence="5" id="KW-0479">Metal-binding</keyword>
<dbReference type="PROSITE" id="PS51257">
    <property type="entry name" value="PROKAR_LIPOPROTEIN"/>
    <property type="match status" value="1"/>
</dbReference>
<keyword evidence="6 12" id="KW-1133">Transmembrane helix</keyword>
<dbReference type="GO" id="GO:0004497">
    <property type="term" value="F:monooxygenase activity"/>
    <property type="evidence" value="ECO:0007669"/>
    <property type="project" value="UniProtKB-KW"/>
</dbReference>
<accession>A0ABD3DAS7</accession>
<evidence type="ECO:0000256" key="4">
    <source>
        <dbReference type="ARBA" id="ARBA00022692"/>
    </source>
</evidence>
<keyword evidence="8" id="KW-0408">Iron</keyword>
<dbReference type="PANTHER" id="PTHR24282:SF273">
    <property type="entry name" value="CYTOCHROME P450 CYP72A219-LIKE"/>
    <property type="match status" value="1"/>
</dbReference>
<comment type="similarity">
    <text evidence="2">Belongs to the cytochrome P450 family.</text>
</comment>
<keyword evidence="10 12" id="KW-0472">Membrane</keyword>
<organism evidence="13 14">
    <name type="scientific">Castilleja foliolosa</name>
    <dbReference type="NCBI Taxonomy" id="1961234"/>
    <lineage>
        <taxon>Eukaryota</taxon>
        <taxon>Viridiplantae</taxon>
        <taxon>Streptophyta</taxon>
        <taxon>Embryophyta</taxon>
        <taxon>Tracheophyta</taxon>
        <taxon>Spermatophyta</taxon>
        <taxon>Magnoliopsida</taxon>
        <taxon>eudicotyledons</taxon>
        <taxon>Gunneridae</taxon>
        <taxon>Pentapetalae</taxon>
        <taxon>asterids</taxon>
        <taxon>lamiids</taxon>
        <taxon>Lamiales</taxon>
        <taxon>Orobanchaceae</taxon>
        <taxon>Pedicularideae</taxon>
        <taxon>Castillejinae</taxon>
        <taxon>Castilleja</taxon>
    </lineage>
</organism>
<evidence type="ECO:0000256" key="9">
    <source>
        <dbReference type="ARBA" id="ARBA00023033"/>
    </source>
</evidence>
<evidence type="ECO:0000256" key="3">
    <source>
        <dbReference type="ARBA" id="ARBA00022617"/>
    </source>
</evidence>
<reference evidence="14" key="1">
    <citation type="journal article" date="2024" name="IScience">
        <title>Strigolactones Initiate the Formation of Haustorium-like Structures in Castilleja.</title>
        <authorList>
            <person name="Buerger M."/>
            <person name="Peterson D."/>
            <person name="Chory J."/>
        </authorList>
    </citation>
    <scope>NUCLEOTIDE SEQUENCE [LARGE SCALE GENOMIC DNA]</scope>
</reference>
<evidence type="ECO:0000256" key="6">
    <source>
        <dbReference type="ARBA" id="ARBA00022989"/>
    </source>
</evidence>
<dbReference type="AlphaFoldDB" id="A0ABD3DAS7"/>
<name>A0ABD3DAS7_9LAMI</name>
<dbReference type="GO" id="GO:0016020">
    <property type="term" value="C:membrane"/>
    <property type="evidence" value="ECO:0007669"/>
    <property type="project" value="UniProtKB-SubCell"/>
</dbReference>
<keyword evidence="9" id="KW-0503">Monooxygenase</keyword>
<comment type="caution">
    <text evidence="13">The sequence shown here is derived from an EMBL/GenBank/DDBJ whole genome shotgun (WGS) entry which is preliminary data.</text>
</comment>
<proteinExistence type="inferred from homology"/>
<keyword evidence="14" id="KW-1185">Reference proteome</keyword>
<dbReference type="InterPro" id="IPR036396">
    <property type="entry name" value="Cyt_P450_sf"/>
</dbReference>
<evidence type="ECO:0000256" key="7">
    <source>
        <dbReference type="ARBA" id="ARBA00023002"/>
    </source>
</evidence>
<keyword evidence="4 12" id="KW-0812">Transmembrane</keyword>
<evidence type="ECO:0000256" key="1">
    <source>
        <dbReference type="ARBA" id="ARBA00004370"/>
    </source>
</evidence>
<gene>
    <name evidence="13" type="ORF">CASFOL_017333</name>
</gene>
<sequence length="285" mass="32702">MKMFASIATFSLIAILVTIGCRFLNWVWFRPKRIEKVLRKQGLKGNSYRFLFGDAKETSNMYEESYSKPIGISDDITPRVMPFSYKIIKTYEIVHVGGAETIGVHNGRGVDEVVINKHTSFHKSFKISNLIFRRLIGGVIRYEGEKWSQNRKKLNPLFHLDRHKGMVATMQRQCEKILDEWSSIVPNDGSPGVVDIFPYLPDYTGSVVSYTLFSTPFTSAVKRTDTGSTMDNTAQPRRSGRERRLPRRLEDVTSYAQPFNIPGEQYLPTKKYRRANAIENELTDT</sequence>
<dbReference type="Gene3D" id="1.10.630.10">
    <property type="entry name" value="Cytochrome P450"/>
    <property type="match status" value="1"/>
</dbReference>
<dbReference type="SUPFAM" id="SSF48264">
    <property type="entry name" value="Cytochrome P450"/>
    <property type="match status" value="1"/>
</dbReference>
<protein>
    <recommendedName>
        <fullName evidence="15">Cytochrome P450 monooxygenase</fullName>
    </recommendedName>
</protein>
<evidence type="ECO:0000256" key="10">
    <source>
        <dbReference type="ARBA" id="ARBA00023136"/>
    </source>
</evidence>
<dbReference type="GO" id="GO:0046872">
    <property type="term" value="F:metal ion binding"/>
    <property type="evidence" value="ECO:0007669"/>
    <property type="project" value="UniProtKB-KW"/>
</dbReference>
<evidence type="ECO:0000256" key="11">
    <source>
        <dbReference type="SAM" id="MobiDB-lite"/>
    </source>
</evidence>
<feature type="compositionally biased region" description="Polar residues" evidence="11">
    <location>
        <begin position="226"/>
        <end position="235"/>
    </location>
</feature>
<dbReference type="EMBL" id="JAVIJP010000018">
    <property type="protein sequence ID" value="KAL3639426.1"/>
    <property type="molecule type" value="Genomic_DNA"/>
</dbReference>
<dbReference type="InterPro" id="IPR050665">
    <property type="entry name" value="Cytochrome_P450_Monooxygen"/>
</dbReference>